<feature type="chain" id="PRO_5002906878" description="SnoaL-like domain-containing protein" evidence="1">
    <location>
        <begin position="24"/>
        <end position="219"/>
    </location>
</feature>
<dbReference type="Gene3D" id="3.10.450.50">
    <property type="match status" value="1"/>
</dbReference>
<dbReference type="KEGG" id="mis:MICPUN_62542"/>
<reference evidence="2 3" key="1">
    <citation type="journal article" date="2009" name="Science">
        <title>Green evolution and dynamic adaptations revealed by genomes of the marine picoeukaryotes Micromonas.</title>
        <authorList>
            <person name="Worden A.Z."/>
            <person name="Lee J.H."/>
            <person name="Mock T."/>
            <person name="Rouze P."/>
            <person name="Simmons M.P."/>
            <person name="Aerts A.L."/>
            <person name="Allen A.E."/>
            <person name="Cuvelier M.L."/>
            <person name="Derelle E."/>
            <person name="Everett M.V."/>
            <person name="Foulon E."/>
            <person name="Grimwood J."/>
            <person name="Gundlach H."/>
            <person name="Henrissat B."/>
            <person name="Napoli C."/>
            <person name="McDonald S.M."/>
            <person name="Parker M.S."/>
            <person name="Rombauts S."/>
            <person name="Salamov A."/>
            <person name="Von Dassow P."/>
            <person name="Badger J.H."/>
            <person name="Coutinho P.M."/>
            <person name="Demir E."/>
            <person name="Dubchak I."/>
            <person name="Gentemann C."/>
            <person name="Eikrem W."/>
            <person name="Gready J.E."/>
            <person name="John U."/>
            <person name="Lanier W."/>
            <person name="Lindquist E.A."/>
            <person name="Lucas S."/>
            <person name="Mayer K.F."/>
            <person name="Moreau H."/>
            <person name="Not F."/>
            <person name="Otillar R."/>
            <person name="Panaud O."/>
            <person name="Pangilinan J."/>
            <person name="Paulsen I."/>
            <person name="Piegu B."/>
            <person name="Poliakov A."/>
            <person name="Robbens S."/>
            <person name="Schmutz J."/>
            <person name="Toulza E."/>
            <person name="Wyss T."/>
            <person name="Zelensky A."/>
            <person name="Zhou K."/>
            <person name="Armbrust E.V."/>
            <person name="Bhattacharya D."/>
            <person name="Goodenough U.W."/>
            <person name="Van de Peer Y."/>
            <person name="Grigoriev I.V."/>
        </authorList>
    </citation>
    <scope>NUCLEOTIDE SEQUENCE [LARGE SCALE GENOMIC DNA]</scope>
    <source>
        <strain evidence="3">RCC299 / NOUM17</strain>
    </source>
</reference>
<evidence type="ECO:0000313" key="3">
    <source>
        <dbReference type="Proteomes" id="UP000002009"/>
    </source>
</evidence>
<dbReference type="EMBL" id="CP001330">
    <property type="protein sequence ID" value="ACO66193.1"/>
    <property type="molecule type" value="Genomic_DNA"/>
</dbReference>
<dbReference type="OMA" id="PIWENAP"/>
<dbReference type="RefSeq" id="XP_002504935.1">
    <property type="nucleotide sequence ID" value="XM_002504889.1"/>
</dbReference>
<evidence type="ECO:0000256" key="1">
    <source>
        <dbReference type="SAM" id="SignalP"/>
    </source>
</evidence>
<dbReference type="AlphaFoldDB" id="C1EE92"/>
<sequence length="219" mass="24612">MCHPIFRFIAVASLACAATLAHASTCEELYTPERLELARRMVECSLDNYPSDCVAPVDETDFVYSQNFERYEVKGKAQWDTWLENFFALNPDVRVRVVKGKGEFCTPLRYASEWTMNMTFQPSGDKLVDVEGASVITFKGPNDNTMVRMKDYSPDMEIYGLLPRIGPPLVTVKRGIDECLRTEGGCESEEAMMKIASLLLGTTEEVPSLETKPSAKKKK</sequence>
<accession>C1EE92</accession>
<dbReference type="Proteomes" id="UP000002009">
    <property type="component" value="Chromosome 11"/>
</dbReference>
<feature type="signal peptide" evidence="1">
    <location>
        <begin position="1"/>
        <end position="23"/>
    </location>
</feature>
<organism evidence="2 3">
    <name type="scientific">Micromonas commoda (strain RCC299 / NOUM17 / CCMP2709)</name>
    <name type="common">Picoplanktonic green alga</name>
    <dbReference type="NCBI Taxonomy" id="296587"/>
    <lineage>
        <taxon>Eukaryota</taxon>
        <taxon>Viridiplantae</taxon>
        <taxon>Chlorophyta</taxon>
        <taxon>Mamiellophyceae</taxon>
        <taxon>Mamiellales</taxon>
        <taxon>Mamiellaceae</taxon>
        <taxon>Micromonas</taxon>
    </lineage>
</organism>
<gene>
    <name evidence="2" type="ORF">MICPUN_62542</name>
</gene>
<dbReference type="SUPFAM" id="SSF54427">
    <property type="entry name" value="NTF2-like"/>
    <property type="match status" value="1"/>
</dbReference>
<proteinExistence type="predicted"/>
<dbReference type="GeneID" id="8247661"/>
<protein>
    <recommendedName>
        <fullName evidence="4">SnoaL-like domain-containing protein</fullName>
    </recommendedName>
</protein>
<keyword evidence="3" id="KW-1185">Reference proteome</keyword>
<name>C1EE92_MICCC</name>
<evidence type="ECO:0000313" key="2">
    <source>
        <dbReference type="EMBL" id="ACO66193.1"/>
    </source>
</evidence>
<dbReference type="InParanoid" id="C1EE92"/>
<keyword evidence="1" id="KW-0732">Signal</keyword>
<dbReference type="InterPro" id="IPR032710">
    <property type="entry name" value="NTF2-like_dom_sf"/>
</dbReference>
<evidence type="ECO:0008006" key="4">
    <source>
        <dbReference type="Google" id="ProtNLM"/>
    </source>
</evidence>